<evidence type="ECO:0000313" key="1">
    <source>
        <dbReference type="EMBL" id="KAF2754325.1"/>
    </source>
</evidence>
<accession>A0A6A6VVY8</accession>
<keyword evidence="2" id="KW-1185">Reference proteome</keyword>
<dbReference type="GeneID" id="54480424"/>
<organism evidence="1 2">
    <name type="scientific">Pseudovirgaria hyperparasitica</name>
    <dbReference type="NCBI Taxonomy" id="470096"/>
    <lineage>
        <taxon>Eukaryota</taxon>
        <taxon>Fungi</taxon>
        <taxon>Dikarya</taxon>
        <taxon>Ascomycota</taxon>
        <taxon>Pezizomycotina</taxon>
        <taxon>Dothideomycetes</taxon>
        <taxon>Dothideomycetes incertae sedis</taxon>
        <taxon>Acrospermales</taxon>
        <taxon>Acrospermaceae</taxon>
        <taxon>Pseudovirgaria</taxon>
    </lineage>
</organism>
<proteinExistence type="predicted"/>
<dbReference type="AlphaFoldDB" id="A0A6A6VVY8"/>
<name>A0A6A6VVY8_9PEZI</name>
<sequence>MLTKHGSSRNALLGIRSPLLWNSPENWVTWVGSSRKTWPIAKSSLWGPWLYPRADFISESTATLSNLVLWGTVCLLAVAGFGKFLEGRLLLPVVSAYMELQPARTSHISSLCTLPDYGVVKQNCRD</sequence>
<dbReference type="RefSeq" id="XP_033596776.1">
    <property type="nucleotide sequence ID" value="XM_033739370.1"/>
</dbReference>
<evidence type="ECO:0000313" key="2">
    <source>
        <dbReference type="Proteomes" id="UP000799437"/>
    </source>
</evidence>
<reference evidence="1" key="1">
    <citation type="journal article" date="2020" name="Stud. Mycol.">
        <title>101 Dothideomycetes genomes: a test case for predicting lifestyles and emergence of pathogens.</title>
        <authorList>
            <person name="Haridas S."/>
            <person name="Albert R."/>
            <person name="Binder M."/>
            <person name="Bloem J."/>
            <person name="Labutti K."/>
            <person name="Salamov A."/>
            <person name="Andreopoulos B."/>
            <person name="Baker S."/>
            <person name="Barry K."/>
            <person name="Bills G."/>
            <person name="Bluhm B."/>
            <person name="Cannon C."/>
            <person name="Castanera R."/>
            <person name="Culley D."/>
            <person name="Daum C."/>
            <person name="Ezra D."/>
            <person name="Gonzalez J."/>
            <person name="Henrissat B."/>
            <person name="Kuo A."/>
            <person name="Liang C."/>
            <person name="Lipzen A."/>
            <person name="Lutzoni F."/>
            <person name="Magnuson J."/>
            <person name="Mondo S."/>
            <person name="Nolan M."/>
            <person name="Ohm R."/>
            <person name="Pangilinan J."/>
            <person name="Park H.-J."/>
            <person name="Ramirez L."/>
            <person name="Alfaro M."/>
            <person name="Sun H."/>
            <person name="Tritt A."/>
            <person name="Yoshinaga Y."/>
            <person name="Zwiers L.-H."/>
            <person name="Turgeon B."/>
            <person name="Goodwin S."/>
            <person name="Spatafora J."/>
            <person name="Crous P."/>
            <person name="Grigoriev I."/>
        </authorList>
    </citation>
    <scope>NUCLEOTIDE SEQUENCE</scope>
    <source>
        <strain evidence="1">CBS 121739</strain>
    </source>
</reference>
<dbReference type="EMBL" id="ML996581">
    <property type="protein sequence ID" value="KAF2754325.1"/>
    <property type="molecule type" value="Genomic_DNA"/>
</dbReference>
<protein>
    <submittedName>
        <fullName evidence="1">Uncharacterized protein</fullName>
    </submittedName>
</protein>
<dbReference type="Proteomes" id="UP000799437">
    <property type="component" value="Unassembled WGS sequence"/>
</dbReference>
<gene>
    <name evidence="1" type="ORF">EJ05DRAFT_156098</name>
</gene>